<dbReference type="OMA" id="ANTLCEC"/>
<dbReference type="PANTHER" id="PTHR32444">
    <property type="entry name" value="BULB-TYPE LECTIN DOMAIN-CONTAINING PROTEIN"/>
    <property type="match status" value="1"/>
</dbReference>
<dbReference type="Gene3D" id="3.30.200.20">
    <property type="entry name" value="Phosphorylase Kinase, domain 1"/>
    <property type="match status" value="1"/>
</dbReference>
<evidence type="ECO:0000313" key="6">
    <source>
        <dbReference type="Proteomes" id="UP000029981"/>
    </source>
</evidence>
<feature type="transmembrane region" description="Helical" evidence="3">
    <location>
        <begin position="241"/>
        <end position="266"/>
    </location>
</feature>
<dbReference type="STRING" id="3659.A0A0A0LII6"/>
<protein>
    <recommendedName>
        <fullName evidence="4">Apple domain-containing protein</fullName>
    </recommendedName>
</protein>
<dbReference type="Gene3D" id="3.50.4.10">
    <property type="entry name" value="Hepatocyte Growth Factor"/>
    <property type="match status" value="1"/>
</dbReference>
<dbReference type="PROSITE" id="PS50948">
    <property type="entry name" value="PAN"/>
    <property type="match status" value="1"/>
</dbReference>
<keyword evidence="6" id="KW-1185">Reference proteome</keyword>
<reference evidence="5 6" key="3">
    <citation type="journal article" date="2010" name="BMC Genomics">
        <title>Transcriptome sequencing and comparative analysis of cucumber flowers with different sex types.</title>
        <authorList>
            <person name="Guo S."/>
            <person name="Zheng Y."/>
            <person name="Joung J.G."/>
            <person name="Liu S."/>
            <person name="Zhang Z."/>
            <person name="Crasta O.R."/>
            <person name="Sobral B.W."/>
            <person name="Xu Y."/>
            <person name="Huang S."/>
            <person name="Fei Z."/>
        </authorList>
    </citation>
    <scope>NUCLEOTIDE SEQUENCE [LARGE SCALE GENOMIC DNA]</scope>
    <source>
        <strain evidence="6">cv. 9930</strain>
    </source>
</reference>
<keyword evidence="2" id="KW-1015">Disulfide bond</keyword>
<evidence type="ECO:0000256" key="2">
    <source>
        <dbReference type="ARBA" id="ARBA00023157"/>
    </source>
</evidence>
<dbReference type="eggNOG" id="ENOG502QSMT">
    <property type="taxonomic scope" value="Eukaryota"/>
</dbReference>
<dbReference type="InterPro" id="IPR003609">
    <property type="entry name" value="Pan_app"/>
</dbReference>
<reference evidence="5 6" key="1">
    <citation type="journal article" date="2009" name="Nat. Genet.">
        <title>The genome of the cucumber, Cucumis sativus L.</title>
        <authorList>
            <person name="Huang S."/>
            <person name="Li R."/>
            <person name="Zhang Z."/>
            <person name="Li L."/>
            <person name="Gu X."/>
            <person name="Fan W."/>
            <person name="Lucas W.J."/>
            <person name="Wang X."/>
            <person name="Xie B."/>
            <person name="Ni P."/>
            <person name="Ren Y."/>
            <person name="Zhu H."/>
            <person name="Li J."/>
            <person name="Lin K."/>
            <person name="Jin W."/>
            <person name="Fei Z."/>
            <person name="Li G."/>
            <person name="Staub J."/>
            <person name="Kilian A."/>
            <person name="van der Vossen E.A."/>
            <person name="Wu Y."/>
            <person name="Guo J."/>
            <person name="He J."/>
            <person name="Jia Z."/>
            <person name="Ren Y."/>
            <person name="Tian G."/>
            <person name="Lu Y."/>
            <person name="Ruan J."/>
            <person name="Qian W."/>
            <person name="Wang M."/>
            <person name="Huang Q."/>
            <person name="Li B."/>
            <person name="Xuan Z."/>
            <person name="Cao J."/>
            <person name="Asan"/>
            <person name="Wu Z."/>
            <person name="Zhang J."/>
            <person name="Cai Q."/>
            <person name="Bai Y."/>
            <person name="Zhao B."/>
            <person name="Han Y."/>
            <person name="Li Y."/>
            <person name="Li X."/>
            <person name="Wang S."/>
            <person name="Shi Q."/>
            <person name="Liu S."/>
            <person name="Cho W.K."/>
            <person name="Kim J.Y."/>
            <person name="Xu Y."/>
            <person name="Heller-Uszynska K."/>
            <person name="Miao H."/>
            <person name="Cheng Z."/>
            <person name="Zhang S."/>
            <person name="Wu J."/>
            <person name="Yang Y."/>
            <person name="Kang H."/>
            <person name="Li M."/>
            <person name="Liang H."/>
            <person name="Ren X."/>
            <person name="Shi Z."/>
            <person name="Wen M."/>
            <person name="Jian M."/>
            <person name="Yang H."/>
            <person name="Zhang G."/>
            <person name="Yang Z."/>
            <person name="Chen R."/>
            <person name="Liu S."/>
            <person name="Li J."/>
            <person name="Ma L."/>
            <person name="Liu H."/>
            <person name="Zhou Y."/>
            <person name="Zhao J."/>
            <person name="Fang X."/>
            <person name="Li G."/>
            <person name="Fang L."/>
            <person name="Li Y."/>
            <person name="Liu D."/>
            <person name="Zheng H."/>
            <person name="Zhang Y."/>
            <person name="Qin N."/>
            <person name="Li Z."/>
            <person name="Yang G."/>
            <person name="Yang S."/>
            <person name="Bolund L."/>
            <person name="Kristiansen K."/>
            <person name="Zheng H."/>
            <person name="Li S."/>
            <person name="Zhang X."/>
            <person name="Yang H."/>
            <person name="Wang J."/>
            <person name="Sun R."/>
            <person name="Zhang B."/>
            <person name="Jiang S."/>
            <person name="Wang J."/>
            <person name="Du Y."/>
            <person name="Li S."/>
        </authorList>
    </citation>
    <scope>NUCLEOTIDE SEQUENCE [LARGE SCALE GENOMIC DNA]</scope>
    <source>
        <strain evidence="6">cv. 9930</strain>
    </source>
</reference>
<gene>
    <name evidence="5" type="ORF">Csa_3G850610</name>
</gene>
<dbReference type="Gramene" id="KGN59856">
    <property type="protein sequence ID" value="KGN59856"/>
    <property type="gene ID" value="Csa_3G850610"/>
</dbReference>
<dbReference type="SMART" id="SM00473">
    <property type="entry name" value="PAN_AP"/>
    <property type="match status" value="1"/>
</dbReference>
<proteinExistence type="predicted"/>
<evidence type="ECO:0000256" key="3">
    <source>
        <dbReference type="SAM" id="Phobius"/>
    </source>
</evidence>
<feature type="domain" description="Apple" evidence="4">
    <location>
        <begin position="149"/>
        <end position="230"/>
    </location>
</feature>
<dbReference type="CDD" id="cd01098">
    <property type="entry name" value="PAN_AP_plant"/>
    <property type="match status" value="1"/>
</dbReference>
<sequence>MENHSYPELAMWNGTQEIVRTGPWNGMRFSSKSISGLPILVYHYVNNKNELYFSFQLINNSLIGRMVLNQSRSRREALLWSEAEKNWMIYATIPRDYCDTYNVCGAYGNCDIENMPACQCLKGFQPRVLENWNQMDYTEGCVRTKHLNCWDEVGFAKLPGMKLPDTTYSWVNESMSLSECREKCLRNCSCMAFANTDIRGLGSGCAIWLNDLLDIKVVIKGGQDLYVRMLASELDTTKANLVIIGVIVSATLLIIAALVLVGFYIIKRRKILEVEKLDVQEEDLELPLFDLSTVSNATDNFSNSKKLGEGGFGVVFWCSILSFFFNILLDIDMNPKISDFGMARTFGGDQTEGNTRRVVGT</sequence>
<keyword evidence="3" id="KW-0472">Membrane</keyword>
<evidence type="ECO:0000259" key="4">
    <source>
        <dbReference type="PROSITE" id="PS50948"/>
    </source>
</evidence>
<feature type="transmembrane region" description="Helical" evidence="3">
    <location>
        <begin position="310"/>
        <end position="329"/>
    </location>
</feature>
<dbReference type="AlphaFoldDB" id="A0A0A0LII6"/>
<keyword evidence="3" id="KW-0812">Transmembrane</keyword>
<dbReference type="InterPro" id="IPR000858">
    <property type="entry name" value="S_locus_glycoprot_dom"/>
</dbReference>
<dbReference type="InterPro" id="IPR011009">
    <property type="entry name" value="Kinase-like_dom_sf"/>
</dbReference>
<dbReference type="GO" id="GO:0048544">
    <property type="term" value="P:recognition of pollen"/>
    <property type="evidence" value="ECO:0007669"/>
    <property type="project" value="InterPro"/>
</dbReference>
<dbReference type="SUPFAM" id="SSF56112">
    <property type="entry name" value="Protein kinase-like (PK-like)"/>
    <property type="match status" value="1"/>
</dbReference>
<dbReference type="Pfam" id="PF08276">
    <property type="entry name" value="PAN_2"/>
    <property type="match status" value="1"/>
</dbReference>
<dbReference type="Proteomes" id="UP000029981">
    <property type="component" value="Chromosome 3"/>
</dbReference>
<dbReference type="Gene3D" id="1.10.510.10">
    <property type="entry name" value="Transferase(Phosphotransferase) domain 1"/>
    <property type="match status" value="1"/>
</dbReference>
<reference evidence="5 6" key="4">
    <citation type="journal article" date="2011" name="BMC Genomics">
        <title>RNA-Seq improves annotation of protein-coding genes in the cucumber genome.</title>
        <authorList>
            <person name="Li Z."/>
            <person name="Zhang Z."/>
            <person name="Yan P."/>
            <person name="Huang S."/>
            <person name="Fei Z."/>
            <person name="Lin K."/>
        </authorList>
    </citation>
    <scope>NUCLEOTIDE SEQUENCE [LARGE SCALE GENOMIC DNA]</scope>
    <source>
        <strain evidence="6">cv. 9930</strain>
    </source>
</reference>
<dbReference type="EMBL" id="CM002924">
    <property type="protein sequence ID" value="KGN59856.1"/>
    <property type="molecule type" value="Genomic_DNA"/>
</dbReference>
<organism evidence="5 6">
    <name type="scientific">Cucumis sativus</name>
    <name type="common">Cucumber</name>
    <dbReference type="NCBI Taxonomy" id="3659"/>
    <lineage>
        <taxon>Eukaryota</taxon>
        <taxon>Viridiplantae</taxon>
        <taxon>Streptophyta</taxon>
        <taxon>Embryophyta</taxon>
        <taxon>Tracheophyta</taxon>
        <taxon>Spermatophyta</taxon>
        <taxon>Magnoliopsida</taxon>
        <taxon>eudicotyledons</taxon>
        <taxon>Gunneridae</taxon>
        <taxon>Pentapetalae</taxon>
        <taxon>rosids</taxon>
        <taxon>fabids</taxon>
        <taxon>Cucurbitales</taxon>
        <taxon>Cucurbitaceae</taxon>
        <taxon>Benincaseae</taxon>
        <taxon>Cucumis</taxon>
    </lineage>
</organism>
<keyword evidence="3" id="KW-1133">Transmembrane helix</keyword>
<keyword evidence="1" id="KW-0732">Signal</keyword>
<dbReference type="Pfam" id="PF00954">
    <property type="entry name" value="S_locus_glycop"/>
    <property type="match status" value="1"/>
</dbReference>
<accession>A0A0A0LII6</accession>
<dbReference type="PANTHER" id="PTHR32444:SF183">
    <property type="entry name" value="APPLE DOMAIN-CONTAINING PROTEIN"/>
    <property type="match status" value="1"/>
</dbReference>
<name>A0A0A0LII6_CUCSA</name>
<evidence type="ECO:0000313" key="5">
    <source>
        <dbReference type="EMBL" id="KGN59856.1"/>
    </source>
</evidence>
<evidence type="ECO:0000256" key="1">
    <source>
        <dbReference type="ARBA" id="ARBA00022729"/>
    </source>
</evidence>
<reference evidence="5 6" key="2">
    <citation type="journal article" date="2009" name="PLoS ONE">
        <title>An integrated genetic and cytogenetic map of the cucumber genome.</title>
        <authorList>
            <person name="Ren Y."/>
            <person name="Zhang Z."/>
            <person name="Liu J."/>
            <person name="Staub J.E."/>
            <person name="Han Y."/>
            <person name="Cheng Z."/>
            <person name="Li X."/>
            <person name="Lu J."/>
            <person name="Miao H."/>
            <person name="Kang H."/>
            <person name="Xie B."/>
            <person name="Gu X."/>
            <person name="Wang X."/>
            <person name="Du Y."/>
            <person name="Jin W."/>
            <person name="Huang S."/>
        </authorList>
    </citation>
    <scope>NUCLEOTIDE SEQUENCE [LARGE SCALE GENOMIC DNA]</scope>
    <source>
        <strain evidence="6">cv. 9930</strain>
    </source>
</reference>